<organism evidence="13 14">
    <name type="scientific">Metarhizium album (strain ARSEF 1941)</name>
    <dbReference type="NCBI Taxonomy" id="1081103"/>
    <lineage>
        <taxon>Eukaryota</taxon>
        <taxon>Fungi</taxon>
        <taxon>Dikarya</taxon>
        <taxon>Ascomycota</taxon>
        <taxon>Pezizomycotina</taxon>
        <taxon>Sordariomycetes</taxon>
        <taxon>Hypocreomycetidae</taxon>
        <taxon>Hypocreales</taxon>
        <taxon>Clavicipitaceae</taxon>
        <taxon>Metarhizium</taxon>
    </lineage>
</organism>
<dbReference type="InterPro" id="IPR047146">
    <property type="entry name" value="Cyt_P450_E_CYP52_fungi"/>
</dbReference>
<evidence type="ECO:0000256" key="9">
    <source>
        <dbReference type="ARBA" id="ARBA00023033"/>
    </source>
</evidence>
<dbReference type="RefSeq" id="XP_040678482.1">
    <property type="nucleotide sequence ID" value="XM_040823229.1"/>
</dbReference>
<evidence type="ECO:0000256" key="2">
    <source>
        <dbReference type="ARBA" id="ARBA00004167"/>
    </source>
</evidence>
<dbReference type="GO" id="GO:0004497">
    <property type="term" value="F:monooxygenase activity"/>
    <property type="evidence" value="ECO:0007669"/>
    <property type="project" value="UniProtKB-KW"/>
</dbReference>
<dbReference type="Pfam" id="PF00067">
    <property type="entry name" value="p450"/>
    <property type="match status" value="1"/>
</dbReference>
<dbReference type="GO" id="GO:0016705">
    <property type="term" value="F:oxidoreductase activity, acting on paired donors, with incorporation or reduction of molecular oxygen"/>
    <property type="evidence" value="ECO:0007669"/>
    <property type="project" value="InterPro"/>
</dbReference>
<reference evidence="13 14" key="1">
    <citation type="journal article" date="2014" name="Proc. Natl. Acad. Sci. U.S.A.">
        <title>Trajectory and genomic determinants of fungal-pathogen speciation and host adaptation.</title>
        <authorList>
            <person name="Hu X."/>
            <person name="Xiao G."/>
            <person name="Zheng P."/>
            <person name="Shang Y."/>
            <person name="Su Y."/>
            <person name="Zhang X."/>
            <person name="Liu X."/>
            <person name="Zhan S."/>
            <person name="St Leger R.J."/>
            <person name="Wang C."/>
        </authorList>
    </citation>
    <scope>NUCLEOTIDE SEQUENCE [LARGE SCALE GENOMIC DNA]</scope>
    <source>
        <strain evidence="13 14">ARSEF 1941</strain>
    </source>
</reference>
<dbReference type="SUPFAM" id="SSF48264">
    <property type="entry name" value="Cytochrome P450"/>
    <property type="match status" value="1"/>
</dbReference>
<comment type="cofactor">
    <cofactor evidence="1 11">
        <name>heme</name>
        <dbReference type="ChEBI" id="CHEBI:30413"/>
    </cofactor>
</comment>
<evidence type="ECO:0000256" key="8">
    <source>
        <dbReference type="ARBA" id="ARBA00023004"/>
    </source>
</evidence>
<keyword evidence="11 12" id="KW-0349">Heme</keyword>
<dbReference type="InterPro" id="IPR017972">
    <property type="entry name" value="Cyt_P450_CS"/>
</dbReference>
<evidence type="ECO:0000256" key="5">
    <source>
        <dbReference type="ARBA" id="ARBA00022723"/>
    </source>
</evidence>
<dbReference type="CDD" id="cd11063">
    <property type="entry name" value="CYP52"/>
    <property type="match status" value="1"/>
</dbReference>
<dbReference type="InterPro" id="IPR002401">
    <property type="entry name" value="Cyt_P450_E_grp-I"/>
</dbReference>
<comment type="similarity">
    <text evidence="3 12">Belongs to the cytochrome P450 family.</text>
</comment>
<keyword evidence="5 11" id="KW-0479">Metal-binding</keyword>
<evidence type="ECO:0000256" key="11">
    <source>
        <dbReference type="PIRSR" id="PIRSR602401-1"/>
    </source>
</evidence>
<keyword evidence="4" id="KW-0812">Transmembrane</keyword>
<evidence type="ECO:0000256" key="12">
    <source>
        <dbReference type="RuleBase" id="RU000461"/>
    </source>
</evidence>
<dbReference type="STRING" id="1081103.A0A0B2WMW7"/>
<comment type="subcellular location">
    <subcellularLocation>
        <location evidence="2">Membrane</location>
        <topology evidence="2">Single-pass membrane protein</topology>
    </subcellularLocation>
</comment>
<evidence type="ECO:0000256" key="10">
    <source>
        <dbReference type="ARBA" id="ARBA00023136"/>
    </source>
</evidence>
<dbReference type="PANTHER" id="PTHR24287:SF5">
    <property type="entry name" value="P450, PUTATIVE (EUROFUNG)-RELATED"/>
    <property type="match status" value="1"/>
</dbReference>
<dbReference type="AlphaFoldDB" id="A0A0B2WMW7"/>
<keyword evidence="7 12" id="KW-0560">Oxidoreductase</keyword>
<dbReference type="InterPro" id="IPR001128">
    <property type="entry name" value="Cyt_P450"/>
</dbReference>
<evidence type="ECO:0000256" key="7">
    <source>
        <dbReference type="ARBA" id="ARBA00023002"/>
    </source>
</evidence>
<dbReference type="GO" id="GO:0016020">
    <property type="term" value="C:membrane"/>
    <property type="evidence" value="ECO:0007669"/>
    <property type="project" value="UniProtKB-SubCell"/>
</dbReference>
<keyword evidence="9 12" id="KW-0503">Monooxygenase</keyword>
<keyword evidence="10" id="KW-0472">Membrane</keyword>
<dbReference type="GO" id="GO:0020037">
    <property type="term" value="F:heme binding"/>
    <property type="evidence" value="ECO:0007669"/>
    <property type="project" value="InterPro"/>
</dbReference>
<dbReference type="PROSITE" id="PS00086">
    <property type="entry name" value="CYTOCHROME_P450"/>
    <property type="match status" value="1"/>
</dbReference>
<keyword evidence="14" id="KW-1185">Reference proteome</keyword>
<dbReference type="PRINTS" id="PR00385">
    <property type="entry name" value="P450"/>
</dbReference>
<protein>
    <submittedName>
        <fullName evidence="13">Cytochrome P450 alkane hydroxylase</fullName>
    </submittedName>
</protein>
<keyword evidence="8 11" id="KW-0408">Iron</keyword>
<feature type="binding site" description="axial binding residue" evidence="11">
    <location>
        <position position="392"/>
    </location>
    <ligand>
        <name>heme</name>
        <dbReference type="ChEBI" id="CHEBI:30413"/>
    </ligand>
    <ligandPart>
        <name>Fe</name>
        <dbReference type="ChEBI" id="CHEBI:18248"/>
    </ligandPart>
</feature>
<dbReference type="HOGENOM" id="CLU_001570_27_0_1"/>
<dbReference type="EMBL" id="AZHE01000010">
    <property type="protein sequence ID" value="KHN97416.1"/>
    <property type="molecule type" value="Genomic_DNA"/>
</dbReference>
<dbReference type="OrthoDB" id="1470350at2759"/>
<evidence type="ECO:0000313" key="13">
    <source>
        <dbReference type="EMBL" id="KHN97416.1"/>
    </source>
</evidence>
<evidence type="ECO:0000256" key="4">
    <source>
        <dbReference type="ARBA" id="ARBA00022692"/>
    </source>
</evidence>
<sequence>MQANNRMLEHFDSIFSKQDPKCPNVVELQLGRRRVIVTRDPEHIKTVLTSKFTHYGKGRLVHSAASPFLGDSIFTTDGQLWQKSRALIRPMFKRERVRDIEIFSRWTDVFISKLPPSGSTVDICDLFYRMTLDASTDFLLGQSVGALDHPNGEFSRAFTNVQRMQMIRVILYSFRHVLPLRQYYDGIKVIERFITPYIESTLRLSIEELEHLSKSDKGFTFLHNIALFSRDPQVIRDQVFAVLIAGRDTTAATLSWAIYELANHPEVWQKLRKQVLERVGPTRAPSYEDLKNLMYLTHTINETLRLYPAVPYNIRGCLEDSTLPTPEGRSEIATSTNDIVIYSTMAMQRRPDLYPSVSDSFADPAIFSPDRWEHWTPKPWQYVPFNGGPRICIGQNFAVTEMAFTLVRLLQKYDRVEYRGDWNAQFHKAELVGCPGQGVPVALYEAKD</sequence>
<dbReference type="PANTHER" id="PTHR24287">
    <property type="entry name" value="P450, PUTATIVE (EUROFUNG)-RELATED"/>
    <property type="match status" value="1"/>
</dbReference>
<comment type="caution">
    <text evidence="13">The sequence shown here is derived from an EMBL/GenBank/DDBJ whole genome shotgun (WGS) entry which is preliminary data.</text>
</comment>
<gene>
    <name evidence="13" type="ORF">MAM_04431</name>
</gene>
<name>A0A0B2WMW7_METAS</name>
<keyword evidence="6" id="KW-1133">Transmembrane helix</keyword>
<evidence type="ECO:0000256" key="3">
    <source>
        <dbReference type="ARBA" id="ARBA00010617"/>
    </source>
</evidence>
<evidence type="ECO:0000313" key="14">
    <source>
        <dbReference type="Proteomes" id="UP000030816"/>
    </source>
</evidence>
<dbReference type="PRINTS" id="PR00463">
    <property type="entry name" value="EP450I"/>
</dbReference>
<proteinExistence type="inferred from homology"/>
<evidence type="ECO:0000256" key="1">
    <source>
        <dbReference type="ARBA" id="ARBA00001971"/>
    </source>
</evidence>
<accession>A0A0B2WMW7</accession>
<dbReference type="GO" id="GO:0005506">
    <property type="term" value="F:iron ion binding"/>
    <property type="evidence" value="ECO:0007669"/>
    <property type="project" value="InterPro"/>
</dbReference>
<dbReference type="Proteomes" id="UP000030816">
    <property type="component" value="Unassembled WGS sequence"/>
</dbReference>
<dbReference type="Gene3D" id="1.10.630.10">
    <property type="entry name" value="Cytochrome P450"/>
    <property type="match status" value="1"/>
</dbReference>
<dbReference type="GeneID" id="63738886"/>
<dbReference type="InterPro" id="IPR036396">
    <property type="entry name" value="Cyt_P450_sf"/>
</dbReference>
<evidence type="ECO:0000256" key="6">
    <source>
        <dbReference type="ARBA" id="ARBA00022989"/>
    </source>
</evidence>